<dbReference type="Pfam" id="PF02661">
    <property type="entry name" value="Fic"/>
    <property type="match status" value="1"/>
</dbReference>
<comment type="caution">
    <text evidence="2">The sequence shown here is derived from an EMBL/GenBank/DDBJ whole genome shotgun (WGS) entry which is preliminary data.</text>
</comment>
<accession>A0A1E5GA66</accession>
<dbReference type="STRING" id="903984.BCR21_14710"/>
<gene>
    <name evidence="2" type="ORF">BCR21_14710</name>
</gene>
<sequence length="109" mass="12214">MDEIADDIRNINKKYSSGFEQNNSIENIINSASYYEDSWEQASAVTRSITDHAFVDGNKRTAFDTLNMLLDDLKLNSPLNDSQKWDLINKIGTGGLKDVSEIANILKGK</sequence>
<evidence type="ECO:0000259" key="1">
    <source>
        <dbReference type="Pfam" id="PF02661"/>
    </source>
</evidence>
<proteinExistence type="predicted"/>
<name>A0A1E5GA66_9ENTE</name>
<dbReference type="InterPro" id="IPR006440">
    <property type="entry name" value="Doc"/>
</dbReference>
<evidence type="ECO:0000313" key="2">
    <source>
        <dbReference type="EMBL" id="OEG09594.1"/>
    </source>
</evidence>
<protein>
    <recommendedName>
        <fullName evidence="1">Fido domain-containing protein</fullName>
    </recommendedName>
</protein>
<evidence type="ECO:0000313" key="3">
    <source>
        <dbReference type="Proteomes" id="UP000094068"/>
    </source>
</evidence>
<organism evidence="2 3">
    <name type="scientific">Enterococcus ureasiticus</name>
    <dbReference type="NCBI Taxonomy" id="903984"/>
    <lineage>
        <taxon>Bacteria</taxon>
        <taxon>Bacillati</taxon>
        <taxon>Bacillota</taxon>
        <taxon>Bacilli</taxon>
        <taxon>Lactobacillales</taxon>
        <taxon>Enterococcaceae</taxon>
        <taxon>Enterococcus</taxon>
    </lineage>
</organism>
<dbReference type="Gene3D" id="1.20.120.1870">
    <property type="entry name" value="Fic/DOC protein, Fido domain"/>
    <property type="match status" value="1"/>
</dbReference>
<dbReference type="EMBL" id="MIJZ01000016">
    <property type="protein sequence ID" value="OEG09594.1"/>
    <property type="molecule type" value="Genomic_DNA"/>
</dbReference>
<dbReference type="Proteomes" id="UP000094068">
    <property type="component" value="Unassembled WGS sequence"/>
</dbReference>
<keyword evidence="3" id="KW-1185">Reference proteome</keyword>
<dbReference type="InterPro" id="IPR053737">
    <property type="entry name" value="Type_II_TA_Toxin"/>
</dbReference>
<dbReference type="InterPro" id="IPR003812">
    <property type="entry name" value="Fido"/>
</dbReference>
<dbReference type="AlphaFoldDB" id="A0A1E5GA66"/>
<feature type="domain" description="Fido" evidence="1">
    <location>
        <begin position="13"/>
        <end position="70"/>
    </location>
</feature>
<dbReference type="NCBIfam" id="TIGR01550">
    <property type="entry name" value="DOC_P1"/>
    <property type="match status" value="1"/>
</dbReference>
<dbReference type="GO" id="GO:0016301">
    <property type="term" value="F:kinase activity"/>
    <property type="evidence" value="ECO:0007669"/>
    <property type="project" value="InterPro"/>
</dbReference>
<reference evidence="3" key="1">
    <citation type="submission" date="2016-09" db="EMBL/GenBank/DDBJ databases">
        <authorList>
            <person name="Gulvik C.A."/>
        </authorList>
    </citation>
    <scope>NUCLEOTIDE SEQUENCE [LARGE SCALE GENOMIC DNA]</scope>
    <source>
        <strain evidence="3">DSM 23328</strain>
    </source>
</reference>